<protein>
    <recommendedName>
        <fullName evidence="3">Carboxypeptidase-like regulatory domain-containing protein</fullName>
    </recommendedName>
</protein>
<proteinExistence type="predicted"/>
<evidence type="ECO:0000313" key="1">
    <source>
        <dbReference type="EMBL" id="SPZ87812.1"/>
    </source>
</evidence>
<dbReference type="Pfam" id="PF13715">
    <property type="entry name" value="CarbopepD_reg_2"/>
    <property type="match status" value="1"/>
</dbReference>
<dbReference type="SUPFAM" id="SSF49464">
    <property type="entry name" value="Carboxypeptidase regulatory domain-like"/>
    <property type="match status" value="1"/>
</dbReference>
<dbReference type="EMBL" id="UAUU01000009">
    <property type="protein sequence ID" value="SPZ87812.1"/>
    <property type="molecule type" value="Genomic_DNA"/>
</dbReference>
<dbReference type="InterPro" id="IPR043741">
    <property type="entry name" value="DUF5686"/>
</dbReference>
<organism evidence="1 2">
    <name type="scientific">Sphingobacterium multivorum</name>
    <dbReference type="NCBI Taxonomy" id="28454"/>
    <lineage>
        <taxon>Bacteria</taxon>
        <taxon>Pseudomonadati</taxon>
        <taxon>Bacteroidota</taxon>
        <taxon>Sphingobacteriia</taxon>
        <taxon>Sphingobacteriales</taxon>
        <taxon>Sphingobacteriaceae</taxon>
        <taxon>Sphingobacterium</taxon>
    </lineage>
</organism>
<reference evidence="1 2" key="1">
    <citation type="submission" date="2018-06" db="EMBL/GenBank/DDBJ databases">
        <authorList>
            <consortium name="Pathogen Informatics"/>
            <person name="Doyle S."/>
        </authorList>
    </citation>
    <scope>NUCLEOTIDE SEQUENCE [LARGE SCALE GENOMIC DNA]</scope>
    <source>
        <strain evidence="1 2">NCTC11343</strain>
    </source>
</reference>
<sequence>MAFKVCVKSFSIRVLSVLLFFCMGGKVIAQDFIRGKVIDAKTGKGISRVSINWLDGDSGGSSDTLGFFKILDIKKYRQLVFGAVGYERRTVDVRRLQDSMLTVHLIASNNTLEEVVVNRKNKKTKDPAIALIEQVIAHRPQNHYTRIPEIRFDEYEKTQFGFVNPEDKAKKFPKPFRFLFENIDSTAFRGQTIAPFYLEENYANVYSSHNPDRSKKIVISHNQTELNPRFFNNDNWQTRFQTILRDVDLYDNTIQITNKGVLSPIAAGATAFYRYKIQDTVKIEGKDYIELHFEGKSAIDLLFYGDLLISDDTRYAVHSATLNIGRSANINWINDVQIDLSYSEFKNGSMLPVRADLKMLFGGSKSDVLYGRRETQYLGHRTDSISNENFAGVPVEKRYLLPSAPKVPIVGVRPTPLSHAELGAYQKVDSVQNMRSFNQLVALGYLLAKGYYNAGKVEFGPLEYLYSRNNYEGNRVRLSGRTTRLFSEKAYIEGYTAYGDKDKELKYYLSTAFTLNGERIVQFPANYLRFTVQHDVMEPGRGLGFLKGDGFFRSFGKNRPNKWQFNDIYRIDHLIEFGNHVSVGTAFTHTRRQPRADLFYINSLPLPDTVRQVNTNDLQLILRWAPNEEFTYHNLDRGTVENKYPIFTLQYNKGLKGFWGADYSYDALRFSIFKRLFLSPAGQADFEFSGGRIWGKHLPYTLLELPDVNRDKQGPLVNFDLMATSEFVSDQFLKLTYYHNWNGFFFNRIPLFRRLKWREVTGFKAFYGKLSDANNPFVTPENIQFEADKNGIIQTKAVRNKPYVEGLVGVDNIFKLIRLEYKKRLSYSGGEGIPSDTFTASLHFNF</sequence>
<evidence type="ECO:0008006" key="3">
    <source>
        <dbReference type="Google" id="ProtNLM"/>
    </source>
</evidence>
<dbReference type="AlphaFoldDB" id="A0A2X2IZU6"/>
<dbReference type="Pfam" id="PF18939">
    <property type="entry name" value="DUF5686"/>
    <property type="match status" value="1"/>
</dbReference>
<dbReference type="InterPro" id="IPR008969">
    <property type="entry name" value="CarboxyPept-like_regulatory"/>
</dbReference>
<gene>
    <name evidence="1" type="ORF">NCTC11343_03128</name>
</gene>
<dbReference type="Proteomes" id="UP000251241">
    <property type="component" value="Unassembled WGS sequence"/>
</dbReference>
<accession>A0A2X2IZU6</accession>
<name>A0A2X2IZU6_SPHMU</name>
<evidence type="ECO:0000313" key="2">
    <source>
        <dbReference type="Proteomes" id="UP000251241"/>
    </source>
</evidence>